<dbReference type="AlphaFoldDB" id="A0A437S685"/>
<gene>
    <name evidence="1" type="ORF">EF514_07475</name>
</gene>
<accession>A0A437S685</accession>
<dbReference type="EMBL" id="RLIH01000010">
    <property type="protein sequence ID" value="RVU54426.1"/>
    <property type="molecule type" value="Genomic_DNA"/>
</dbReference>
<proteinExistence type="predicted"/>
<reference evidence="1 2" key="1">
    <citation type="submission" date="2018-11" db="EMBL/GenBank/DDBJ databases">
        <title>Genome sequencing and assembly of Anaerosphaera sp. nov., GS7-6-2.</title>
        <authorList>
            <person name="Rettenmaier R."/>
            <person name="Liebl W."/>
            <person name="Zverlov V."/>
        </authorList>
    </citation>
    <scope>NUCLEOTIDE SEQUENCE [LARGE SCALE GENOMIC DNA]</scope>
    <source>
        <strain evidence="1 2">GS7-6-2</strain>
    </source>
</reference>
<protein>
    <recommendedName>
        <fullName evidence="3">MarR family transcriptional regulator</fullName>
    </recommendedName>
</protein>
<dbReference type="InterPro" id="IPR036390">
    <property type="entry name" value="WH_DNA-bd_sf"/>
</dbReference>
<sequence>MLRVKYENLNYVIVIIERAKIMNNLKVSQAQLKYLLYIKDSKKFQTITSLSRYFNCSKSNSKKIVDRLIAIGLIYKFKNDIIFTQIGERFIDEFVSCRDRLIIVLSSGMSLDHEKAKKIADTILINKIEELNLKFLETYEKLEIFKDSIEKTFSYKILEDKLGEGEYNVNLVILKKDEVDNSSIVTSTAMECCSSTAKLIIAKSSTINIKVKPVVKTLNDIVEKGFLRSINYEVDNKNYNNIISESKCILPLNILNNWFYSGSGILQAAVIVEMLVNVNFYKNHIEKVVMLFTLDLFKI</sequence>
<name>A0A437S685_9FIRM</name>
<dbReference type="InterPro" id="IPR036388">
    <property type="entry name" value="WH-like_DNA-bd_sf"/>
</dbReference>
<dbReference type="OrthoDB" id="1698055at2"/>
<comment type="caution">
    <text evidence="1">The sequence shown here is derived from an EMBL/GenBank/DDBJ whole genome shotgun (WGS) entry which is preliminary data.</text>
</comment>
<evidence type="ECO:0008006" key="3">
    <source>
        <dbReference type="Google" id="ProtNLM"/>
    </source>
</evidence>
<organism evidence="1 2">
    <name type="scientific">Anaerosphaera multitolerans</name>
    <dbReference type="NCBI Taxonomy" id="2487351"/>
    <lineage>
        <taxon>Bacteria</taxon>
        <taxon>Bacillati</taxon>
        <taxon>Bacillota</taxon>
        <taxon>Tissierellia</taxon>
        <taxon>Tissierellales</taxon>
        <taxon>Peptoniphilaceae</taxon>
        <taxon>Anaerosphaera</taxon>
    </lineage>
</organism>
<dbReference type="SUPFAM" id="SSF46785">
    <property type="entry name" value="Winged helix' DNA-binding domain"/>
    <property type="match status" value="1"/>
</dbReference>
<evidence type="ECO:0000313" key="2">
    <source>
        <dbReference type="Proteomes" id="UP000288812"/>
    </source>
</evidence>
<keyword evidence="2" id="KW-1185">Reference proteome</keyword>
<dbReference type="Gene3D" id="1.10.10.10">
    <property type="entry name" value="Winged helix-like DNA-binding domain superfamily/Winged helix DNA-binding domain"/>
    <property type="match status" value="1"/>
</dbReference>
<dbReference type="Proteomes" id="UP000288812">
    <property type="component" value="Unassembled WGS sequence"/>
</dbReference>
<evidence type="ECO:0000313" key="1">
    <source>
        <dbReference type="EMBL" id="RVU54426.1"/>
    </source>
</evidence>